<dbReference type="Proteomes" id="UP000245911">
    <property type="component" value="Unassembled WGS sequence"/>
</dbReference>
<feature type="region of interest" description="Disordered" evidence="1">
    <location>
        <begin position="90"/>
        <end position="130"/>
    </location>
</feature>
<accession>A0A2T8HSI0</accession>
<feature type="compositionally biased region" description="Basic and acidic residues" evidence="1">
    <location>
        <begin position="91"/>
        <end position="104"/>
    </location>
</feature>
<keyword evidence="2" id="KW-1133">Transmembrane helix</keyword>
<proteinExistence type="predicted"/>
<organism evidence="3 4">
    <name type="scientific">Pararhodobacter oceanensis</name>
    <dbReference type="NCBI Taxonomy" id="2172121"/>
    <lineage>
        <taxon>Bacteria</taxon>
        <taxon>Pseudomonadati</taxon>
        <taxon>Pseudomonadota</taxon>
        <taxon>Alphaproteobacteria</taxon>
        <taxon>Rhodobacterales</taxon>
        <taxon>Paracoccaceae</taxon>
        <taxon>Pararhodobacter</taxon>
    </lineage>
</organism>
<reference evidence="3 4" key="1">
    <citation type="submission" date="2018-04" db="EMBL/GenBank/DDBJ databases">
        <title>Pararhodobacter oceanense sp. nov., isolated from marine intertidal sediment.</title>
        <authorList>
            <person name="Wang X.-L."/>
            <person name="Du Z.-J."/>
        </authorList>
    </citation>
    <scope>NUCLEOTIDE SEQUENCE [LARGE SCALE GENOMIC DNA]</scope>
    <source>
        <strain evidence="3 4">AM505</strain>
    </source>
</reference>
<sequence>MYWKVAVSQTLSSPPPSAALSRRKLRLDRQARVGLLRNPNQPPKPPPRRASLMGKWLNLRSSRRDQRAAAGPKAPPPAALDETAYFATHPLVDEGPPRRAEVSDMPRAAELPEVGDPVSPQAEAAVEGSETLSLDIEKLMASVEDLGSAPPPRSAYGSDMRPDMAPQRGSSERAQGKPSILSAAAWIDDEDELTPPEPALRSEPMTDPAAARNAQASGLSAPSRLLQTLFRLGVLTVFLLGGCLVGLWVLLLF</sequence>
<comment type="caution">
    <text evidence="3">The sequence shown here is derived from an EMBL/GenBank/DDBJ whole genome shotgun (WGS) entry which is preliminary data.</text>
</comment>
<evidence type="ECO:0000256" key="2">
    <source>
        <dbReference type="SAM" id="Phobius"/>
    </source>
</evidence>
<gene>
    <name evidence="3" type="ORF">DDE20_12525</name>
</gene>
<dbReference type="AlphaFoldDB" id="A0A2T8HSI0"/>
<keyword evidence="2" id="KW-0812">Transmembrane</keyword>
<evidence type="ECO:0000313" key="4">
    <source>
        <dbReference type="Proteomes" id="UP000245911"/>
    </source>
</evidence>
<keyword evidence="2" id="KW-0472">Membrane</keyword>
<protein>
    <submittedName>
        <fullName evidence="3">Uncharacterized protein</fullName>
    </submittedName>
</protein>
<name>A0A2T8HSI0_9RHOB</name>
<feature type="region of interest" description="Disordered" evidence="1">
    <location>
        <begin position="1"/>
        <end position="51"/>
    </location>
</feature>
<evidence type="ECO:0000313" key="3">
    <source>
        <dbReference type="EMBL" id="PVH28396.1"/>
    </source>
</evidence>
<keyword evidence="4" id="KW-1185">Reference proteome</keyword>
<feature type="region of interest" description="Disordered" evidence="1">
    <location>
        <begin position="61"/>
        <end position="80"/>
    </location>
</feature>
<dbReference type="EMBL" id="QDKM01000005">
    <property type="protein sequence ID" value="PVH28396.1"/>
    <property type="molecule type" value="Genomic_DNA"/>
</dbReference>
<evidence type="ECO:0000256" key="1">
    <source>
        <dbReference type="SAM" id="MobiDB-lite"/>
    </source>
</evidence>
<feature type="region of interest" description="Disordered" evidence="1">
    <location>
        <begin position="145"/>
        <end position="215"/>
    </location>
</feature>
<feature type="transmembrane region" description="Helical" evidence="2">
    <location>
        <begin position="229"/>
        <end position="251"/>
    </location>
</feature>